<comment type="caution">
    <text evidence="5">The sequence shown here is derived from an EMBL/GenBank/DDBJ whole genome shotgun (WGS) entry which is preliminary data.</text>
</comment>
<gene>
    <name evidence="5" type="ORF">E2493_01515</name>
</gene>
<organism evidence="5 6">
    <name type="scientific">Sphingomonas parva</name>
    <dbReference type="NCBI Taxonomy" id="2555898"/>
    <lineage>
        <taxon>Bacteria</taxon>
        <taxon>Pseudomonadati</taxon>
        <taxon>Pseudomonadota</taxon>
        <taxon>Alphaproteobacteria</taxon>
        <taxon>Sphingomonadales</taxon>
        <taxon>Sphingomonadaceae</taxon>
        <taxon>Sphingomonas</taxon>
    </lineage>
</organism>
<dbReference type="InterPro" id="IPR006015">
    <property type="entry name" value="Universal_stress_UspA"/>
</dbReference>
<dbReference type="SUPFAM" id="SSF52402">
    <property type="entry name" value="Adenine nucleotide alpha hydrolases-like"/>
    <property type="match status" value="2"/>
</dbReference>
<protein>
    <submittedName>
        <fullName evidence="5">Universal stress protein</fullName>
    </submittedName>
</protein>
<feature type="domain" description="UspA" evidence="4">
    <location>
        <begin position="1"/>
        <end position="130"/>
    </location>
</feature>
<dbReference type="PANTHER" id="PTHR46268:SF27">
    <property type="entry name" value="UNIVERSAL STRESS PROTEIN RV2623"/>
    <property type="match status" value="1"/>
</dbReference>
<dbReference type="GO" id="GO:0005524">
    <property type="term" value="F:ATP binding"/>
    <property type="evidence" value="ECO:0007669"/>
    <property type="project" value="UniProtKB-KW"/>
</dbReference>
<dbReference type="EMBL" id="SPDV01000002">
    <property type="protein sequence ID" value="TFI59956.1"/>
    <property type="molecule type" value="Genomic_DNA"/>
</dbReference>
<evidence type="ECO:0000313" key="5">
    <source>
        <dbReference type="EMBL" id="TFI59956.1"/>
    </source>
</evidence>
<dbReference type="InterPro" id="IPR014729">
    <property type="entry name" value="Rossmann-like_a/b/a_fold"/>
</dbReference>
<dbReference type="RefSeq" id="WP_135083020.1">
    <property type="nucleotide sequence ID" value="NZ_SPDV01000002.1"/>
</dbReference>
<accession>A0A4Y8ZZ34</accession>
<evidence type="ECO:0000256" key="2">
    <source>
        <dbReference type="ARBA" id="ARBA00022741"/>
    </source>
</evidence>
<dbReference type="InterPro" id="IPR006016">
    <property type="entry name" value="UspA"/>
</dbReference>
<keyword evidence="2" id="KW-0547">Nucleotide-binding</keyword>
<reference evidence="5 6" key="1">
    <citation type="submission" date="2019-03" db="EMBL/GenBank/DDBJ databases">
        <title>Genome sequence of Sphingomonas sp. 17J27-24.</title>
        <authorList>
            <person name="Kim M."/>
            <person name="Maeng S."/>
            <person name="Sathiyaraj S."/>
        </authorList>
    </citation>
    <scope>NUCLEOTIDE SEQUENCE [LARGE SCALE GENOMIC DNA]</scope>
    <source>
        <strain evidence="5 6">17J27-24</strain>
    </source>
</reference>
<comment type="similarity">
    <text evidence="1">Belongs to the universal stress protein A family.</text>
</comment>
<dbReference type="Proteomes" id="UP000298213">
    <property type="component" value="Unassembled WGS sequence"/>
</dbReference>
<proteinExistence type="inferred from homology"/>
<dbReference type="PANTHER" id="PTHR46268">
    <property type="entry name" value="STRESS RESPONSE PROTEIN NHAX"/>
    <property type="match status" value="1"/>
</dbReference>
<feature type="domain" description="UspA" evidence="4">
    <location>
        <begin position="179"/>
        <end position="281"/>
    </location>
</feature>
<evidence type="ECO:0000313" key="6">
    <source>
        <dbReference type="Proteomes" id="UP000298213"/>
    </source>
</evidence>
<dbReference type="CDD" id="cd00293">
    <property type="entry name" value="USP-like"/>
    <property type="match status" value="2"/>
</dbReference>
<keyword evidence="3" id="KW-0067">ATP-binding</keyword>
<dbReference type="OrthoDB" id="5564966at2"/>
<name>A0A4Y8ZZ34_9SPHN</name>
<keyword evidence="6" id="KW-1185">Reference proteome</keyword>
<evidence type="ECO:0000256" key="3">
    <source>
        <dbReference type="ARBA" id="ARBA00022840"/>
    </source>
</evidence>
<dbReference type="Pfam" id="PF00582">
    <property type="entry name" value="Usp"/>
    <property type="match status" value="2"/>
</dbReference>
<evidence type="ECO:0000256" key="1">
    <source>
        <dbReference type="ARBA" id="ARBA00008791"/>
    </source>
</evidence>
<sequence length="308" mass="32049">MLKHILVATDFSTRSDRALRRATLLARGASARLTLVHVVDGDRPVDLVRSEVAAAAAILKETARTLGTFDDVAATPAVVTGDAASAILDAADVTGADLIVLGPHRRRLRDVFVGTTAERTIARSPRPVLMAAGVPSAPYASALLALDPAAEPSLAARLRDLDTLGARTVVAMHAFDVPALGVMQRGPAEQAAIDDYLTGRARDAESALKRCVAQSGLGKTARRVVPIHGTTGRTILEAADEAETSLIVVGTSQRTGLARFVVGSVAEDVVSHAERDVLVIPQVSRGAERDIGVGDGSCARKLEGLPVG</sequence>
<dbReference type="Gene3D" id="3.40.50.620">
    <property type="entry name" value="HUPs"/>
    <property type="match status" value="2"/>
</dbReference>
<dbReference type="AlphaFoldDB" id="A0A4Y8ZZ34"/>
<dbReference type="PRINTS" id="PR01438">
    <property type="entry name" value="UNVRSLSTRESS"/>
</dbReference>
<evidence type="ECO:0000259" key="4">
    <source>
        <dbReference type="Pfam" id="PF00582"/>
    </source>
</evidence>